<reference evidence="2 3" key="1">
    <citation type="submission" date="2019-08" db="EMBL/GenBank/DDBJ databases">
        <title>Genome sequence of Gillisia hiemivivida IC154 (type strain).</title>
        <authorList>
            <person name="Bowman J.P."/>
        </authorList>
    </citation>
    <scope>NUCLEOTIDE SEQUENCE [LARGE SCALE GENOMIC DNA]</scope>
    <source>
        <strain evidence="2 3">IC154</strain>
    </source>
</reference>
<evidence type="ECO:0000256" key="1">
    <source>
        <dbReference type="SAM" id="Phobius"/>
    </source>
</evidence>
<feature type="transmembrane region" description="Helical" evidence="1">
    <location>
        <begin position="33"/>
        <end position="51"/>
    </location>
</feature>
<feature type="transmembrane region" description="Helical" evidence="1">
    <location>
        <begin position="101"/>
        <end position="119"/>
    </location>
</feature>
<dbReference type="AlphaFoldDB" id="A0A5C6ZN84"/>
<keyword evidence="3" id="KW-1185">Reference proteome</keyword>
<sequence length="255" mass="28368">MDIKKIILVTLSMLFFIIGFTMSSVPSEQFVETGSIIAVCIISMPAFYGIWKIYSTRGIAAIMALGVFALIIESIGIHTGFPYSPFEYTMPFGYQLLGTTPWTVFIAWSPLVFGAWLLAQTWFKHHWARFLAYLGILVGTDVILDPGAVARGLWKYTNGGLWFDVPLQNFIGWIISGTIAYFILKLVLKPAIVNGSVAISKYLWIGSLSLLLSIFLWTGVDAGYELWLPTIVGIILGNIIIQALFKIYTTTSQND</sequence>
<keyword evidence="1" id="KW-0812">Transmembrane</keyword>
<evidence type="ECO:0000313" key="3">
    <source>
        <dbReference type="Proteomes" id="UP000321367"/>
    </source>
</evidence>
<keyword evidence="1" id="KW-1133">Transmembrane helix</keyword>
<dbReference type="OrthoDB" id="9811293at2"/>
<protein>
    <submittedName>
        <fullName evidence="2">Carotenoid biosynthesis protein</fullName>
    </submittedName>
</protein>
<dbReference type="EMBL" id="VORY01000038">
    <property type="protein sequence ID" value="TXD91688.1"/>
    <property type="molecule type" value="Genomic_DNA"/>
</dbReference>
<feature type="transmembrane region" description="Helical" evidence="1">
    <location>
        <begin position="200"/>
        <end position="220"/>
    </location>
</feature>
<evidence type="ECO:0000313" key="2">
    <source>
        <dbReference type="EMBL" id="TXD91688.1"/>
    </source>
</evidence>
<feature type="transmembrane region" description="Helical" evidence="1">
    <location>
        <begin position="58"/>
        <end position="81"/>
    </location>
</feature>
<feature type="transmembrane region" description="Helical" evidence="1">
    <location>
        <begin position="170"/>
        <end position="188"/>
    </location>
</feature>
<dbReference type="Pfam" id="PF04240">
    <property type="entry name" value="Caroten_synth"/>
    <property type="match status" value="1"/>
</dbReference>
<dbReference type="InterPro" id="IPR007354">
    <property type="entry name" value="CruF-like"/>
</dbReference>
<organism evidence="2 3">
    <name type="scientific">Gillisia hiemivivida</name>
    <dbReference type="NCBI Taxonomy" id="291190"/>
    <lineage>
        <taxon>Bacteria</taxon>
        <taxon>Pseudomonadati</taxon>
        <taxon>Bacteroidota</taxon>
        <taxon>Flavobacteriia</taxon>
        <taxon>Flavobacteriales</taxon>
        <taxon>Flavobacteriaceae</taxon>
        <taxon>Gillisia</taxon>
    </lineage>
</organism>
<dbReference type="PANTHER" id="PTHR39419:SF1">
    <property type="entry name" value="SLL0814 PROTEIN"/>
    <property type="match status" value="1"/>
</dbReference>
<accession>A0A5C6ZN84</accession>
<feature type="transmembrane region" description="Helical" evidence="1">
    <location>
        <begin position="131"/>
        <end position="150"/>
    </location>
</feature>
<comment type="caution">
    <text evidence="2">The sequence shown here is derived from an EMBL/GenBank/DDBJ whole genome shotgun (WGS) entry which is preliminary data.</text>
</comment>
<dbReference type="PANTHER" id="PTHR39419">
    <property type="entry name" value="SLL0814 PROTEIN"/>
    <property type="match status" value="1"/>
</dbReference>
<name>A0A5C6ZN84_9FLAO</name>
<proteinExistence type="predicted"/>
<feature type="transmembrane region" description="Helical" evidence="1">
    <location>
        <begin position="226"/>
        <end position="245"/>
    </location>
</feature>
<dbReference type="Proteomes" id="UP000321367">
    <property type="component" value="Unassembled WGS sequence"/>
</dbReference>
<gene>
    <name evidence="2" type="ORF">ES724_16250</name>
</gene>
<keyword evidence="1" id="KW-0472">Membrane</keyword>